<dbReference type="InterPro" id="IPR008928">
    <property type="entry name" value="6-hairpin_glycosidase_sf"/>
</dbReference>
<evidence type="ECO:0000256" key="1">
    <source>
        <dbReference type="ARBA" id="ARBA00022801"/>
    </source>
</evidence>
<dbReference type="AlphaFoldDB" id="A0A8H5F0D9"/>
<accession>A0A8H5F0D9</accession>
<dbReference type="OrthoDB" id="4138492at2759"/>
<dbReference type="Pfam" id="PF07470">
    <property type="entry name" value="Glyco_hydro_88"/>
    <property type="match status" value="1"/>
</dbReference>
<evidence type="ECO:0000256" key="2">
    <source>
        <dbReference type="SAM" id="SignalP"/>
    </source>
</evidence>
<dbReference type="GO" id="GO:0016787">
    <property type="term" value="F:hydrolase activity"/>
    <property type="evidence" value="ECO:0007669"/>
    <property type="project" value="UniProtKB-KW"/>
</dbReference>
<proteinExistence type="predicted"/>
<sequence>MVNSLLHVTILLAAAGFSSAAKFNPFWLNPGFDIVKVVSLAQYTPSHSWEYGVSAQAQLELYDPQLSVFSTRPFPVPYVPPGAVRALNYAGSKMNIGAGTGLNSLIDGAGAAGDPASLGVYAVMLGKSNATFASAARSTVIALFNNTPRFGNGAISHRANIAELWADFMYMVPPFLAYFAADTNDANLLRETVRQVSLYRDVLRFTSNDTFNGLWMHIIGPQSQDTGLWASGNGWAAAGMARVLATVMKAPTVISTDWRSQAVDTLTSYIKEILDATVQAPLDNGLVRNYMNNLSGTQGGFGEISGSTLLASVVYRMAVLQPSIFNDQKYLDWADAIRETIGTSDNMGKPHVTNTGVVTPAVNPLWWQDTTPFVWGSPEGQAFAVLMYTAYRDCIAAWVCIVQIR</sequence>
<evidence type="ECO:0000313" key="3">
    <source>
        <dbReference type="EMBL" id="KAF5318643.1"/>
    </source>
</evidence>
<dbReference type="GO" id="GO:0005975">
    <property type="term" value="P:carbohydrate metabolic process"/>
    <property type="evidence" value="ECO:0007669"/>
    <property type="project" value="InterPro"/>
</dbReference>
<comment type="caution">
    <text evidence="3">The sequence shown here is derived from an EMBL/GenBank/DDBJ whole genome shotgun (WGS) entry which is preliminary data.</text>
</comment>
<evidence type="ECO:0008006" key="5">
    <source>
        <dbReference type="Google" id="ProtNLM"/>
    </source>
</evidence>
<protein>
    <recommendedName>
        <fullName evidence="5">Glycoside hydrolase family 105 protein</fullName>
    </recommendedName>
</protein>
<name>A0A8H5F0D9_9AGAR</name>
<keyword evidence="2" id="KW-0732">Signal</keyword>
<dbReference type="Gene3D" id="1.50.10.10">
    <property type="match status" value="1"/>
</dbReference>
<dbReference type="Proteomes" id="UP000567179">
    <property type="component" value="Unassembled WGS sequence"/>
</dbReference>
<evidence type="ECO:0000313" key="4">
    <source>
        <dbReference type="Proteomes" id="UP000567179"/>
    </source>
</evidence>
<reference evidence="3 4" key="1">
    <citation type="journal article" date="2020" name="ISME J.">
        <title>Uncovering the hidden diversity of litter-decomposition mechanisms in mushroom-forming fungi.</title>
        <authorList>
            <person name="Floudas D."/>
            <person name="Bentzer J."/>
            <person name="Ahren D."/>
            <person name="Johansson T."/>
            <person name="Persson P."/>
            <person name="Tunlid A."/>
        </authorList>
    </citation>
    <scope>NUCLEOTIDE SEQUENCE [LARGE SCALE GENOMIC DNA]</scope>
    <source>
        <strain evidence="3 4">CBS 101986</strain>
    </source>
</reference>
<dbReference type="PANTHER" id="PTHR41814">
    <property type="entry name" value="EXPRESSED PROTEIN"/>
    <property type="match status" value="1"/>
</dbReference>
<dbReference type="PANTHER" id="PTHR41814:SF1">
    <property type="entry name" value="CELLULASE"/>
    <property type="match status" value="1"/>
</dbReference>
<gene>
    <name evidence="3" type="ORF">D9619_010735</name>
</gene>
<dbReference type="SUPFAM" id="SSF48208">
    <property type="entry name" value="Six-hairpin glycosidases"/>
    <property type="match status" value="1"/>
</dbReference>
<dbReference type="EMBL" id="JAACJJ010000030">
    <property type="protein sequence ID" value="KAF5318643.1"/>
    <property type="molecule type" value="Genomic_DNA"/>
</dbReference>
<feature type="chain" id="PRO_5034171182" description="Glycoside hydrolase family 105 protein" evidence="2">
    <location>
        <begin position="21"/>
        <end position="405"/>
    </location>
</feature>
<feature type="signal peptide" evidence="2">
    <location>
        <begin position="1"/>
        <end position="20"/>
    </location>
</feature>
<dbReference type="InterPro" id="IPR012341">
    <property type="entry name" value="6hp_glycosidase-like_sf"/>
</dbReference>
<organism evidence="3 4">
    <name type="scientific">Psilocybe cf. subviscida</name>
    <dbReference type="NCBI Taxonomy" id="2480587"/>
    <lineage>
        <taxon>Eukaryota</taxon>
        <taxon>Fungi</taxon>
        <taxon>Dikarya</taxon>
        <taxon>Basidiomycota</taxon>
        <taxon>Agaricomycotina</taxon>
        <taxon>Agaricomycetes</taxon>
        <taxon>Agaricomycetidae</taxon>
        <taxon>Agaricales</taxon>
        <taxon>Agaricineae</taxon>
        <taxon>Strophariaceae</taxon>
        <taxon>Psilocybe</taxon>
    </lineage>
</organism>
<keyword evidence="4" id="KW-1185">Reference proteome</keyword>
<dbReference type="InterPro" id="IPR010905">
    <property type="entry name" value="Glyco_hydro_88"/>
</dbReference>
<keyword evidence="1" id="KW-0378">Hydrolase</keyword>